<gene>
    <name evidence="1" type="ORF">M993_00389</name>
</gene>
<protein>
    <recommendedName>
        <fullName evidence="3">Saccharopine dehydrogenase</fullName>
    </recommendedName>
</protein>
<dbReference type="Proteomes" id="UP000078431">
    <property type="component" value="Unassembled WGS sequence"/>
</dbReference>
<dbReference type="Gene3D" id="3.40.50.720">
    <property type="entry name" value="NAD(P)-binding Rossmann-like Domain"/>
    <property type="match status" value="1"/>
</dbReference>
<dbReference type="InterPro" id="IPR036291">
    <property type="entry name" value="NAD(P)-bd_dom_sf"/>
</dbReference>
<sequence length="325" mass="34714">MNFTMTQQIFIAGGYGMIGGNLATQLRARFPDAKLILAGRSPQNGEKLAAQLGNTMTVCLDLMSGELPSLVSTSQLIISAVPDPKHTLGEYAIRNNIAFIDITVGTADGYAPLLNMAMFHHATSPIVPLGYYEAGIFLPLVDKLARQFNSVESVRLTALHDPEDPIGKMTEKELSQAIAPAFVREDGIWGYTAEQSNICLISGECVETTPFGILDISAIAAMTRADNIRLDVAVGTSEGKRKASQASVELYVDLQGVTVSGVSESKRIIASDPQGQAHFTALGAIIVIEALLKSRLTGFMLPEQIMDQEAALTTMQDAGVVLITA</sequence>
<keyword evidence="2" id="KW-1185">Reference proteome</keyword>
<dbReference type="AlphaFoldDB" id="A0AA91EHK8"/>
<comment type="caution">
    <text evidence="1">The sequence shown here is derived from an EMBL/GenBank/DDBJ whole genome shotgun (WGS) entry which is preliminary data.</text>
</comment>
<organism evidence="1 2">
    <name type="scientific">Obesumbacterium proteus ATCC 12841</name>
    <dbReference type="NCBI Taxonomy" id="1354268"/>
    <lineage>
        <taxon>Bacteria</taxon>
        <taxon>Pseudomonadati</taxon>
        <taxon>Pseudomonadota</taxon>
        <taxon>Gammaproteobacteria</taxon>
        <taxon>Enterobacterales</taxon>
        <taxon>Hafniaceae</taxon>
        <taxon>Obesumbacterium</taxon>
    </lineage>
</organism>
<evidence type="ECO:0000313" key="2">
    <source>
        <dbReference type="Proteomes" id="UP000078431"/>
    </source>
</evidence>
<proteinExistence type="predicted"/>
<name>A0AA91EHK8_9GAMM</name>
<reference evidence="1 2" key="1">
    <citation type="submission" date="2016-04" db="EMBL/GenBank/DDBJ databases">
        <title>ATOL: Assembling a taxonomically balanced genome-scale reconstruction of the evolutionary history of the Enterobacteriaceae.</title>
        <authorList>
            <person name="Plunkett G.III."/>
            <person name="Neeno-Eckwall E.C."/>
            <person name="Glasner J.D."/>
            <person name="Perna N.T."/>
        </authorList>
    </citation>
    <scope>NUCLEOTIDE SEQUENCE [LARGE SCALE GENOMIC DNA]</scope>
    <source>
        <strain evidence="1 2">ATCC 12841</strain>
    </source>
</reference>
<evidence type="ECO:0008006" key="3">
    <source>
        <dbReference type="Google" id="ProtNLM"/>
    </source>
</evidence>
<evidence type="ECO:0000313" key="1">
    <source>
        <dbReference type="EMBL" id="OAT60915.1"/>
    </source>
</evidence>
<accession>A0AA91EHK8</accession>
<dbReference type="EMBL" id="LXEX01000005">
    <property type="protein sequence ID" value="OAT60915.1"/>
    <property type="molecule type" value="Genomic_DNA"/>
</dbReference>
<dbReference type="SUPFAM" id="SSF51735">
    <property type="entry name" value="NAD(P)-binding Rossmann-fold domains"/>
    <property type="match status" value="1"/>
</dbReference>